<gene>
    <name evidence="2" type="ORF">MCOR33_006396</name>
</gene>
<organism evidence="2 3">
    <name type="scientific">Pyricularia grisea</name>
    <name type="common">Crabgrass-specific blast fungus</name>
    <name type="synonym">Magnaporthe grisea</name>
    <dbReference type="NCBI Taxonomy" id="148305"/>
    <lineage>
        <taxon>Eukaryota</taxon>
        <taxon>Fungi</taxon>
        <taxon>Dikarya</taxon>
        <taxon>Ascomycota</taxon>
        <taxon>Pezizomycotina</taxon>
        <taxon>Sordariomycetes</taxon>
        <taxon>Sordariomycetidae</taxon>
        <taxon>Magnaporthales</taxon>
        <taxon>Pyriculariaceae</taxon>
        <taxon>Pyricularia</taxon>
    </lineage>
</organism>
<evidence type="ECO:0000256" key="1">
    <source>
        <dbReference type="SAM" id="MobiDB-lite"/>
    </source>
</evidence>
<comment type="caution">
    <text evidence="2">The sequence shown here is derived from an EMBL/GenBank/DDBJ whole genome shotgun (WGS) entry which is preliminary data.</text>
</comment>
<evidence type="ECO:0000313" key="3">
    <source>
        <dbReference type="Proteomes" id="UP001059893"/>
    </source>
</evidence>
<name>A0ABQ8NHK6_PYRGI</name>
<proteinExistence type="predicted"/>
<reference evidence="2" key="1">
    <citation type="submission" date="2021-01" db="EMBL/GenBank/DDBJ databases">
        <title>Deciphering the adaptive evolutionary patterns associated with biogeogrpahic diversity in the finger millet blast pathogen Magnaporthe oryzae in Eastern Africa.</title>
        <authorList>
            <person name="Onyema G."/>
            <person name="Shittu T.A."/>
            <person name="Dodsworth S."/>
            <person name="Devilliers S."/>
            <person name="Muthumeenakshi S."/>
            <person name="Sreenivasaprasad S."/>
        </authorList>
    </citation>
    <scope>NUCLEOTIDE SEQUENCE</scope>
    <source>
        <strain evidence="2">D15/s37</strain>
    </source>
</reference>
<feature type="compositionally biased region" description="Polar residues" evidence="1">
    <location>
        <begin position="46"/>
        <end position="63"/>
    </location>
</feature>
<dbReference type="Proteomes" id="UP001059893">
    <property type="component" value="Unassembled WGS sequence"/>
</dbReference>
<feature type="region of interest" description="Disordered" evidence="1">
    <location>
        <begin position="34"/>
        <end position="66"/>
    </location>
</feature>
<protein>
    <submittedName>
        <fullName evidence="2">Uncharacterized protein</fullName>
    </submittedName>
</protein>
<sequence>MIAVWRDNLWTALIPAGRGVPTRLRFLSKAEVDPDESRPNVRAKTQMRSSTNRLAMGPSSSSPEYAVSREPLLQMPGQVYMGGVAMIERCMASRGWFGSHQFTQGEQVGISE</sequence>
<accession>A0ABQ8NHK6</accession>
<dbReference type="EMBL" id="JABSND010000117">
    <property type="protein sequence ID" value="KAI6297195.1"/>
    <property type="molecule type" value="Genomic_DNA"/>
</dbReference>
<keyword evidence="3" id="KW-1185">Reference proteome</keyword>
<evidence type="ECO:0000313" key="2">
    <source>
        <dbReference type="EMBL" id="KAI6297195.1"/>
    </source>
</evidence>